<protein>
    <submittedName>
        <fullName evidence="1">Uncharacterized protein</fullName>
    </submittedName>
</protein>
<dbReference type="AlphaFoldDB" id="A0A0A9F827"/>
<reference evidence="1" key="2">
    <citation type="journal article" date="2015" name="Data Brief">
        <title>Shoot transcriptome of the giant reed, Arundo donax.</title>
        <authorList>
            <person name="Barrero R.A."/>
            <person name="Guerrero F.D."/>
            <person name="Moolhuijzen P."/>
            <person name="Goolsby J.A."/>
            <person name="Tidwell J."/>
            <person name="Bellgard S.E."/>
            <person name="Bellgard M.I."/>
        </authorList>
    </citation>
    <scope>NUCLEOTIDE SEQUENCE</scope>
    <source>
        <tissue evidence="1">Shoot tissue taken approximately 20 cm above the soil surface</tissue>
    </source>
</reference>
<organism evidence="1">
    <name type="scientific">Arundo donax</name>
    <name type="common">Giant reed</name>
    <name type="synonym">Donax arundinaceus</name>
    <dbReference type="NCBI Taxonomy" id="35708"/>
    <lineage>
        <taxon>Eukaryota</taxon>
        <taxon>Viridiplantae</taxon>
        <taxon>Streptophyta</taxon>
        <taxon>Embryophyta</taxon>
        <taxon>Tracheophyta</taxon>
        <taxon>Spermatophyta</taxon>
        <taxon>Magnoliopsida</taxon>
        <taxon>Liliopsida</taxon>
        <taxon>Poales</taxon>
        <taxon>Poaceae</taxon>
        <taxon>PACMAD clade</taxon>
        <taxon>Arundinoideae</taxon>
        <taxon>Arundineae</taxon>
        <taxon>Arundo</taxon>
    </lineage>
</organism>
<name>A0A0A9F827_ARUDO</name>
<evidence type="ECO:0000313" key="1">
    <source>
        <dbReference type="EMBL" id="JAE04418.1"/>
    </source>
</evidence>
<dbReference type="EMBL" id="GBRH01193478">
    <property type="protein sequence ID" value="JAE04418.1"/>
    <property type="molecule type" value="Transcribed_RNA"/>
</dbReference>
<proteinExistence type="predicted"/>
<sequence length="36" mass="3760">MAEGAPSLAGLGCQRVLVCIVGRDAMRGRGRCIVRS</sequence>
<accession>A0A0A9F827</accession>
<reference evidence="1" key="1">
    <citation type="submission" date="2014-09" db="EMBL/GenBank/DDBJ databases">
        <authorList>
            <person name="Magalhaes I.L.F."/>
            <person name="Oliveira U."/>
            <person name="Santos F.R."/>
            <person name="Vidigal T.H.D.A."/>
            <person name="Brescovit A.D."/>
            <person name="Santos A.J."/>
        </authorList>
    </citation>
    <scope>NUCLEOTIDE SEQUENCE</scope>
    <source>
        <tissue evidence="1">Shoot tissue taken approximately 20 cm above the soil surface</tissue>
    </source>
</reference>